<dbReference type="GO" id="GO:0046872">
    <property type="term" value="F:metal ion binding"/>
    <property type="evidence" value="ECO:0007669"/>
    <property type="project" value="UniProtKB-KW"/>
</dbReference>
<keyword evidence="4" id="KW-0732">Signal</keyword>
<evidence type="ECO:0000259" key="8">
    <source>
        <dbReference type="Pfam" id="PF00884"/>
    </source>
</evidence>
<dbReference type="RefSeq" id="WP_160627535.1">
    <property type="nucleotide sequence ID" value="NZ_CP047593.1"/>
</dbReference>
<dbReference type="KEGG" id="taer:GT409_05010"/>
<keyword evidence="6" id="KW-0106">Calcium</keyword>
<dbReference type="PROSITE" id="PS00149">
    <property type="entry name" value="SULFATASE_2"/>
    <property type="match status" value="1"/>
</dbReference>
<evidence type="ECO:0000256" key="5">
    <source>
        <dbReference type="ARBA" id="ARBA00022801"/>
    </source>
</evidence>
<evidence type="ECO:0000256" key="6">
    <source>
        <dbReference type="ARBA" id="ARBA00022837"/>
    </source>
</evidence>
<keyword evidence="3" id="KW-0479">Metal-binding</keyword>
<dbReference type="CDD" id="cd16030">
    <property type="entry name" value="iduronate-2-sulfatase"/>
    <property type="match status" value="1"/>
</dbReference>
<protein>
    <submittedName>
        <fullName evidence="9">Sulfatase-like hydrolase/transferase</fullName>
    </submittedName>
</protein>
<feature type="region of interest" description="Disordered" evidence="7">
    <location>
        <begin position="439"/>
        <end position="466"/>
    </location>
</feature>
<keyword evidence="9" id="KW-0808">Transferase</keyword>
<dbReference type="GO" id="GO:0005737">
    <property type="term" value="C:cytoplasm"/>
    <property type="evidence" value="ECO:0007669"/>
    <property type="project" value="TreeGrafter"/>
</dbReference>
<evidence type="ECO:0000256" key="2">
    <source>
        <dbReference type="ARBA" id="ARBA00008779"/>
    </source>
</evidence>
<name>A0A6P1M8H9_9BACT</name>
<feature type="compositionally biased region" description="Gly residues" evidence="7">
    <location>
        <begin position="456"/>
        <end position="466"/>
    </location>
</feature>
<keyword evidence="10" id="KW-1185">Reference proteome</keyword>
<gene>
    <name evidence="9" type="ORF">GT409_05010</name>
</gene>
<dbReference type="GO" id="GO:0004423">
    <property type="term" value="F:iduronate-2-sulfatase activity"/>
    <property type="evidence" value="ECO:0007669"/>
    <property type="project" value="InterPro"/>
</dbReference>
<dbReference type="GO" id="GO:0016740">
    <property type="term" value="F:transferase activity"/>
    <property type="evidence" value="ECO:0007669"/>
    <property type="project" value="UniProtKB-KW"/>
</dbReference>
<evidence type="ECO:0000256" key="4">
    <source>
        <dbReference type="ARBA" id="ARBA00022729"/>
    </source>
</evidence>
<organism evidence="9 10">
    <name type="scientific">Tichowtungia aerotolerans</name>
    <dbReference type="NCBI Taxonomy" id="2697043"/>
    <lineage>
        <taxon>Bacteria</taxon>
        <taxon>Pseudomonadati</taxon>
        <taxon>Kiritimatiellota</taxon>
        <taxon>Tichowtungiia</taxon>
        <taxon>Tichowtungiales</taxon>
        <taxon>Tichowtungiaceae</taxon>
        <taxon>Tichowtungia</taxon>
    </lineage>
</organism>
<evidence type="ECO:0000256" key="7">
    <source>
        <dbReference type="SAM" id="MobiDB-lite"/>
    </source>
</evidence>
<evidence type="ECO:0000313" key="9">
    <source>
        <dbReference type="EMBL" id="QHI68834.1"/>
    </source>
</evidence>
<evidence type="ECO:0000313" key="10">
    <source>
        <dbReference type="Proteomes" id="UP000464954"/>
    </source>
</evidence>
<dbReference type="Pfam" id="PF00884">
    <property type="entry name" value="Sulfatase"/>
    <property type="match status" value="1"/>
</dbReference>
<dbReference type="InterPro" id="IPR024607">
    <property type="entry name" value="Sulfatase_CS"/>
</dbReference>
<reference evidence="9 10" key="1">
    <citation type="submission" date="2020-01" db="EMBL/GenBank/DDBJ databases">
        <title>Ponticoccus aerotolerans gen. nov., sp. nov., an anaerobic bacterium and proposal of Ponticoccusceae fam. nov., Ponticoccusles ord. nov. and Ponticoccuse classis nov. in the phylum Kiritimatiellaeota.</title>
        <authorList>
            <person name="Zhou L.Y."/>
            <person name="Du Z.J."/>
        </authorList>
    </citation>
    <scope>NUCLEOTIDE SEQUENCE [LARGE SCALE GENOMIC DNA]</scope>
    <source>
        <strain evidence="9 10">S-5007</strain>
    </source>
</reference>
<accession>A0A6P1M8H9</accession>
<sequence length="466" mass="51929">MRVAKSVMVAGLLTQGVMGAPNVLFIAVDDLNTEVGFLGDAHAKTPNMDRLAEQSVVFRRAYCQSPICGPSRNSLLTGRYPHHTGLYSLDPMFRDVEALEDVVSLPQHFRKNGYWSATVGKIYHSKPDPESFDTNHGWMGAFGPFPEKTIHLDSELPVHPYYDWGAFLEDEETADYKVAQSACGFIEKAAKTDQPFFISVGFFRPHCPMYAPQKWFDLHPLEDIVPLPDQSADLKDIPAYGKKLIRYFGRQDYNRFLRENNRAASFLQAYRACVSFTDHCIGQVLDALEKSGQADNTIVVLFGDHGVQNGKKNLWYKRTLWEASTQVPLLIKPAGNSVLQTVQTPVGLIDIYPTLCELAGLEQPAGLEGTSLAGLMRGEKQVRAPVLSVFGPDNFALRSDRWRYIRYADGAEELYDHRNDPDERTNLALNPENASVLDEFRPQVPKHSEPFAPGSSGLGSGAFPGK</sequence>
<feature type="domain" description="Sulfatase N-terminal" evidence="8">
    <location>
        <begin position="21"/>
        <end position="360"/>
    </location>
</feature>
<dbReference type="PANTHER" id="PTHR45953:SF1">
    <property type="entry name" value="IDURONATE 2-SULFATASE"/>
    <property type="match status" value="1"/>
</dbReference>
<keyword evidence="5 9" id="KW-0378">Hydrolase</keyword>
<dbReference type="EMBL" id="CP047593">
    <property type="protein sequence ID" value="QHI68834.1"/>
    <property type="molecule type" value="Genomic_DNA"/>
</dbReference>
<dbReference type="SUPFAM" id="SSF53649">
    <property type="entry name" value="Alkaline phosphatase-like"/>
    <property type="match status" value="1"/>
</dbReference>
<dbReference type="InterPro" id="IPR000917">
    <property type="entry name" value="Sulfatase_N"/>
</dbReference>
<comment type="similarity">
    <text evidence="2">Belongs to the sulfatase family.</text>
</comment>
<dbReference type="PROSITE" id="PS00523">
    <property type="entry name" value="SULFATASE_1"/>
    <property type="match status" value="1"/>
</dbReference>
<comment type="cofactor">
    <cofactor evidence="1">
        <name>Ca(2+)</name>
        <dbReference type="ChEBI" id="CHEBI:29108"/>
    </cofactor>
</comment>
<feature type="compositionally biased region" description="Basic and acidic residues" evidence="7">
    <location>
        <begin position="439"/>
        <end position="449"/>
    </location>
</feature>
<dbReference type="InterPro" id="IPR017850">
    <property type="entry name" value="Alkaline_phosphatase_core_sf"/>
</dbReference>
<evidence type="ECO:0000256" key="3">
    <source>
        <dbReference type="ARBA" id="ARBA00022723"/>
    </source>
</evidence>
<evidence type="ECO:0000256" key="1">
    <source>
        <dbReference type="ARBA" id="ARBA00001913"/>
    </source>
</evidence>
<dbReference type="AlphaFoldDB" id="A0A6P1M8H9"/>
<proteinExistence type="inferred from homology"/>
<dbReference type="Proteomes" id="UP000464954">
    <property type="component" value="Chromosome"/>
</dbReference>
<dbReference type="InterPro" id="IPR035874">
    <property type="entry name" value="IDS"/>
</dbReference>
<dbReference type="PANTHER" id="PTHR45953">
    <property type="entry name" value="IDURONATE 2-SULFATASE"/>
    <property type="match status" value="1"/>
</dbReference>
<dbReference type="Gene3D" id="3.40.720.10">
    <property type="entry name" value="Alkaline Phosphatase, subunit A"/>
    <property type="match status" value="1"/>
</dbReference>